<dbReference type="PANTHER" id="PTHR11266">
    <property type="entry name" value="PEROXISOMAL MEMBRANE PROTEIN 2, PXMP2 MPV17"/>
    <property type="match status" value="1"/>
</dbReference>
<dbReference type="InterPro" id="IPR007248">
    <property type="entry name" value="Mpv17_PMP22"/>
</dbReference>
<dbReference type="Pfam" id="PF04117">
    <property type="entry name" value="Mpv17_PMP22"/>
    <property type="match status" value="1"/>
</dbReference>
<name>A0A7S2HNX3_9STRA</name>
<accession>A0A7S2HNX3</accession>
<evidence type="ECO:0000256" key="3">
    <source>
        <dbReference type="ARBA" id="ARBA00022692"/>
    </source>
</evidence>
<evidence type="ECO:0000256" key="5">
    <source>
        <dbReference type="ARBA" id="ARBA00023136"/>
    </source>
</evidence>
<keyword evidence="3 6" id="KW-0812">Transmembrane</keyword>
<evidence type="ECO:0000256" key="1">
    <source>
        <dbReference type="ARBA" id="ARBA00004141"/>
    </source>
</evidence>
<evidence type="ECO:0000256" key="2">
    <source>
        <dbReference type="ARBA" id="ARBA00006824"/>
    </source>
</evidence>
<evidence type="ECO:0000313" key="7">
    <source>
        <dbReference type="EMBL" id="CAD9495519.1"/>
    </source>
</evidence>
<protein>
    <submittedName>
        <fullName evidence="7">Uncharacterized protein</fullName>
    </submittedName>
</protein>
<keyword evidence="4 6" id="KW-1133">Transmembrane helix</keyword>
<dbReference type="AlphaFoldDB" id="A0A7S2HNX3"/>
<reference evidence="7" key="1">
    <citation type="submission" date="2021-01" db="EMBL/GenBank/DDBJ databases">
        <authorList>
            <person name="Corre E."/>
            <person name="Pelletier E."/>
            <person name="Niang G."/>
            <person name="Scheremetjew M."/>
            <person name="Finn R."/>
            <person name="Kale V."/>
            <person name="Holt S."/>
            <person name="Cochrane G."/>
            <person name="Meng A."/>
            <person name="Brown T."/>
            <person name="Cohen L."/>
        </authorList>
    </citation>
    <scope>NUCLEOTIDE SEQUENCE</scope>
    <source>
        <strain evidence="7">CCMP826</strain>
    </source>
</reference>
<dbReference type="GO" id="GO:0005737">
    <property type="term" value="C:cytoplasm"/>
    <property type="evidence" value="ECO:0007669"/>
    <property type="project" value="TreeGrafter"/>
</dbReference>
<dbReference type="EMBL" id="HBGV01010632">
    <property type="protein sequence ID" value="CAD9495519.1"/>
    <property type="molecule type" value="Transcribed_RNA"/>
</dbReference>
<comment type="similarity">
    <text evidence="2 6">Belongs to the peroxisomal membrane protein PXMP2/4 family.</text>
</comment>
<keyword evidence="5 6" id="KW-0472">Membrane</keyword>
<comment type="subcellular location">
    <subcellularLocation>
        <location evidence="1">Membrane</location>
        <topology evidence="1">Multi-pass membrane protein</topology>
    </subcellularLocation>
</comment>
<evidence type="ECO:0000256" key="6">
    <source>
        <dbReference type="RuleBase" id="RU363053"/>
    </source>
</evidence>
<comment type="caution">
    <text evidence="6">Lacks conserved residue(s) required for the propagation of feature annotation.</text>
</comment>
<dbReference type="GO" id="GO:0016020">
    <property type="term" value="C:membrane"/>
    <property type="evidence" value="ECO:0007669"/>
    <property type="project" value="UniProtKB-SubCell"/>
</dbReference>
<dbReference type="PANTHER" id="PTHR11266:SF17">
    <property type="entry name" value="PROTEIN MPV17"/>
    <property type="match status" value="1"/>
</dbReference>
<feature type="transmembrane region" description="Helical" evidence="6">
    <location>
        <begin position="185"/>
        <end position="204"/>
    </location>
</feature>
<organism evidence="7">
    <name type="scientific">Helicotheca tamesis</name>
    <dbReference type="NCBI Taxonomy" id="374047"/>
    <lineage>
        <taxon>Eukaryota</taxon>
        <taxon>Sar</taxon>
        <taxon>Stramenopiles</taxon>
        <taxon>Ochrophyta</taxon>
        <taxon>Bacillariophyta</taxon>
        <taxon>Mediophyceae</taxon>
        <taxon>Lithodesmiophycidae</taxon>
        <taxon>Lithodesmiales</taxon>
        <taxon>Lithodesmiaceae</taxon>
        <taxon>Helicotheca</taxon>
    </lineage>
</organism>
<proteinExistence type="inferred from homology"/>
<gene>
    <name evidence="7" type="ORF">HTAM1171_LOCUS6552</name>
</gene>
<evidence type="ECO:0000256" key="4">
    <source>
        <dbReference type="ARBA" id="ARBA00022989"/>
    </source>
</evidence>
<sequence>MSASSRFFRKAISEEYPKRFFAKIKYWMEHHPIASNSFLCLNLWVAGDILAQYSEHKLLHGDDATLGEEKKLLLDGGGKGEEEEEKKSLGGKALAEIDYARTAKSASYGAFVTGPILAVWYPYLDKVCLKYNIAARYGIWGAPVAKVLADEFLMDPPCLVLFYGYMNMCEGGTMDTFKTKLKSEFLISWATSLAVWPVVLLGTFRFLPVYAQAPLINVCCIVWDGFLSHRNAVARYKEQKAKGSEEKELVGKPVELA</sequence>